<dbReference type="Proteomes" id="UP000789860">
    <property type="component" value="Unassembled WGS sequence"/>
</dbReference>
<proteinExistence type="predicted"/>
<accession>A0ACA9LCV9</accession>
<sequence>MSNKSEEQNKPDKINEVKDKDFKINLVGEYDGKFNIQQEVTHQAFNIVQTAGDAIQPFIPFFTQVTEVVKALLLANETAKCNQKICLALIDRVEIAQQAVNSLQRQQLENEKLFRDQNYYYAWVRFITVLENIRKFAKEITQLSSLQKYLSAMTVKETFDKNIKDFEDNMGELKSDVKIVMKELTQLSTNISELTKQITKTEGGHTGTADTAKLILNKAYEAPNIDPADLEPYPLSGYEPRISNFELSHTEHEKSLEVKSILDIIRWLAPEKMCNDSKKRYNLNRRYDHKSVIQNHVMSQKRETMEIFIYPHPIPQILAKIIKKAWNHEPSQRPKVTEMLSELKDLYERYVPNGTSPKVCPKGENDDIPVPGFTLPSATSNQRSNSIHSKNNSENTFSLPED</sequence>
<gene>
    <name evidence="1" type="ORF">SCALOS_LOCUS4169</name>
</gene>
<reference evidence="1" key="1">
    <citation type="submission" date="2021-06" db="EMBL/GenBank/DDBJ databases">
        <authorList>
            <person name="Kallberg Y."/>
            <person name="Tangrot J."/>
            <person name="Rosling A."/>
        </authorList>
    </citation>
    <scope>NUCLEOTIDE SEQUENCE</scope>
    <source>
        <strain evidence="1">AU212A</strain>
    </source>
</reference>
<feature type="non-terminal residue" evidence="1">
    <location>
        <position position="402"/>
    </location>
</feature>
<dbReference type="EMBL" id="CAJVPM010005419">
    <property type="protein sequence ID" value="CAG8523645.1"/>
    <property type="molecule type" value="Genomic_DNA"/>
</dbReference>
<evidence type="ECO:0000313" key="1">
    <source>
        <dbReference type="EMBL" id="CAG8523645.1"/>
    </source>
</evidence>
<name>A0ACA9LCV9_9GLOM</name>
<evidence type="ECO:0000313" key="2">
    <source>
        <dbReference type="Proteomes" id="UP000789860"/>
    </source>
</evidence>
<organism evidence="1 2">
    <name type="scientific">Scutellospora calospora</name>
    <dbReference type="NCBI Taxonomy" id="85575"/>
    <lineage>
        <taxon>Eukaryota</taxon>
        <taxon>Fungi</taxon>
        <taxon>Fungi incertae sedis</taxon>
        <taxon>Mucoromycota</taxon>
        <taxon>Glomeromycotina</taxon>
        <taxon>Glomeromycetes</taxon>
        <taxon>Diversisporales</taxon>
        <taxon>Gigasporaceae</taxon>
        <taxon>Scutellospora</taxon>
    </lineage>
</organism>
<keyword evidence="2" id="KW-1185">Reference proteome</keyword>
<comment type="caution">
    <text evidence="1">The sequence shown here is derived from an EMBL/GenBank/DDBJ whole genome shotgun (WGS) entry which is preliminary data.</text>
</comment>
<protein>
    <submittedName>
        <fullName evidence="1">5347_t:CDS:1</fullName>
    </submittedName>
</protein>